<gene>
    <name evidence="1" type="ORF">BST33_09465</name>
</gene>
<comment type="caution">
    <text evidence="1">The sequence shown here is derived from an EMBL/GenBank/DDBJ whole genome shotgun (WGS) entry which is preliminary data.</text>
</comment>
<keyword evidence="2" id="KW-1185">Reference proteome</keyword>
<evidence type="ECO:0000313" key="2">
    <source>
        <dbReference type="Proteomes" id="UP000192320"/>
    </source>
</evidence>
<evidence type="ECO:0000313" key="1">
    <source>
        <dbReference type="EMBL" id="ORB01014.1"/>
    </source>
</evidence>
<dbReference type="AlphaFoldDB" id="A0A7I7R4U9"/>
<protein>
    <submittedName>
        <fullName evidence="1">Uncharacterized protein</fullName>
    </submittedName>
</protein>
<proteinExistence type="predicted"/>
<accession>A0A7I7R4U9</accession>
<name>A0A7I7R4U9_9MYCO</name>
<sequence>MWMTSIGYSRAFASVATAGAVAFTAGGVAPLPAAAAPVVLQAATVSAPVELTALNADSSLMDIIGTLTGLNWIIPILDNPDYPWFPFVISLEALGELFVIIPLTVLVGTPLLLLTEGLQGIEDTFTLLGTAAGAVQSMFDDLVNWYETRNWFTGELLDPGSSVAVDLAGWAETFLGAGAQDLVPPAGLDAVLSVDSVDTGAVVDGFEAVLADFGLADLVA</sequence>
<reference evidence="1 2" key="1">
    <citation type="submission" date="2017-02" db="EMBL/GenBank/DDBJ databases">
        <title>The new phylogeny of genus Mycobacterium.</title>
        <authorList>
            <person name="Tortoli E."/>
            <person name="Trovato A."/>
            <person name="Cirillo D.M."/>
        </authorList>
    </citation>
    <scope>NUCLEOTIDE SEQUENCE [LARGE SCALE GENOMIC DNA]</scope>
    <source>
        <strain evidence="1 2">DSM 45633</strain>
    </source>
</reference>
<dbReference type="Proteomes" id="UP000192320">
    <property type="component" value="Unassembled WGS sequence"/>
</dbReference>
<dbReference type="EMBL" id="MVHZ01000008">
    <property type="protein sequence ID" value="ORB01014.1"/>
    <property type="molecule type" value="Genomic_DNA"/>
</dbReference>
<organism evidence="1 2">
    <name type="scientific">Mycolicibacter minnesotensis</name>
    <dbReference type="NCBI Taxonomy" id="1118379"/>
    <lineage>
        <taxon>Bacteria</taxon>
        <taxon>Bacillati</taxon>
        <taxon>Actinomycetota</taxon>
        <taxon>Actinomycetes</taxon>
        <taxon>Mycobacteriales</taxon>
        <taxon>Mycobacteriaceae</taxon>
        <taxon>Mycolicibacter</taxon>
    </lineage>
</organism>